<evidence type="ECO:0000313" key="2">
    <source>
        <dbReference type="EnsemblMetazoa" id="HelroP174172"/>
    </source>
</evidence>
<dbReference type="CTD" id="20204856"/>
<evidence type="ECO:0000313" key="3">
    <source>
        <dbReference type="Proteomes" id="UP000015101"/>
    </source>
</evidence>
<name>T1F7Q7_HELRO</name>
<reference evidence="3" key="1">
    <citation type="submission" date="2012-12" db="EMBL/GenBank/DDBJ databases">
        <authorList>
            <person name="Hellsten U."/>
            <person name="Grimwood J."/>
            <person name="Chapman J.A."/>
            <person name="Shapiro H."/>
            <person name="Aerts A."/>
            <person name="Otillar R.P."/>
            <person name="Terry A.Y."/>
            <person name="Boore J.L."/>
            <person name="Simakov O."/>
            <person name="Marletaz F."/>
            <person name="Cho S.-J."/>
            <person name="Edsinger-Gonzales E."/>
            <person name="Havlak P."/>
            <person name="Kuo D.-H."/>
            <person name="Larsson T."/>
            <person name="Lv J."/>
            <person name="Arendt D."/>
            <person name="Savage R."/>
            <person name="Osoegawa K."/>
            <person name="de Jong P."/>
            <person name="Lindberg D.R."/>
            <person name="Seaver E.C."/>
            <person name="Weisblat D.A."/>
            <person name="Putnam N.H."/>
            <person name="Grigoriev I.V."/>
            <person name="Rokhsar D.S."/>
        </authorList>
    </citation>
    <scope>NUCLEOTIDE SEQUENCE</scope>
</reference>
<dbReference type="AlphaFoldDB" id="T1F7Q7"/>
<sequence length="126" mass="13889">MWTIIVGLSGRFRGVTSPLSKLPLIKSALCLASRQSWLDPTSEGLHITFGSKSNVEKLRISLSAGKVPMLFKLSQSPCPNVFSFPCDITYTSRALTSTQSLSSKDGNSRLSLKHQCWPSSSQMYLY</sequence>
<dbReference type="EMBL" id="AMQM01004841">
    <property type="status" value="NOT_ANNOTATED_CDS"/>
    <property type="molecule type" value="Genomic_DNA"/>
</dbReference>
<dbReference type="KEGG" id="hro:HELRODRAFT_174172"/>
<reference evidence="1 3" key="2">
    <citation type="journal article" date="2013" name="Nature">
        <title>Insights into bilaterian evolution from three spiralian genomes.</title>
        <authorList>
            <person name="Simakov O."/>
            <person name="Marletaz F."/>
            <person name="Cho S.J."/>
            <person name="Edsinger-Gonzales E."/>
            <person name="Havlak P."/>
            <person name="Hellsten U."/>
            <person name="Kuo D.H."/>
            <person name="Larsson T."/>
            <person name="Lv J."/>
            <person name="Arendt D."/>
            <person name="Savage R."/>
            <person name="Osoegawa K."/>
            <person name="de Jong P."/>
            <person name="Grimwood J."/>
            <person name="Chapman J.A."/>
            <person name="Shapiro H."/>
            <person name="Aerts A."/>
            <person name="Otillar R.P."/>
            <person name="Terry A.Y."/>
            <person name="Boore J.L."/>
            <person name="Grigoriev I.V."/>
            <person name="Lindberg D.R."/>
            <person name="Seaver E.C."/>
            <person name="Weisblat D.A."/>
            <person name="Putnam N.H."/>
            <person name="Rokhsar D.S."/>
        </authorList>
    </citation>
    <scope>NUCLEOTIDE SEQUENCE</scope>
</reference>
<dbReference type="InParanoid" id="T1F7Q7"/>
<dbReference type="HOGENOM" id="CLU_1983973_0_0_1"/>
<dbReference type="GeneID" id="20204856"/>
<protein>
    <submittedName>
        <fullName evidence="1 2">Uncharacterized protein</fullName>
    </submittedName>
</protein>
<organism evidence="2 3">
    <name type="scientific">Helobdella robusta</name>
    <name type="common">Californian leech</name>
    <dbReference type="NCBI Taxonomy" id="6412"/>
    <lineage>
        <taxon>Eukaryota</taxon>
        <taxon>Metazoa</taxon>
        <taxon>Spiralia</taxon>
        <taxon>Lophotrochozoa</taxon>
        <taxon>Annelida</taxon>
        <taxon>Clitellata</taxon>
        <taxon>Hirudinea</taxon>
        <taxon>Rhynchobdellida</taxon>
        <taxon>Glossiphoniidae</taxon>
        <taxon>Helobdella</taxon>
    </lineage>
</organism>
<proteinExistence type="predicted"/>
<accession>T1F7Q7</accession>
<dbReference type="EnsemblMetazoa" id="HelroT174172">
    <property type="protein sequence ID" value="HelroP174172"/>
    <property type="gene ID" value="HelroG174172"/>
</dbReference>
<reference evidence="2" key="3">
    <citation type="submission" date="2015-06" db="UniProtKB">
        <authorList>
            <consortium name="EnsemblMetazoa"/>
        </authorList>
    </citation>
    <scope>IDENTIFICATION</scope>
</reference>
<keyword evidence="3" id="KW-1185">Reference proteome</keyword>
<dbReference type="RefSeq" id="XP_009018979.1">
    <property type="nucleotide sequence ID" value="XM_009020731.1"/>
</dbReference>
<dbReference type="Proteomes" id="UP000015101">
    <property type="component" value="Unassembled WGS sequence"/>
</dbReference>
<evidence type="ECO:0000313" key="1">
    <source>
        <dbReference type="EMBL" id="ESO02765.1"/>
    </source>
</evidence>
<dbReference type="EMBL" id="KB096716">
    <property type="protein sequence ID" value="ESO02765.1"/>
    <property type="molecule type" value="Genomic_DNA"/>
</dbReference>
<gene>
    <name evidence="2" type="primary">20204856</name>
    <name evidence="1" type="ORF">HELRODRAFT_174172</name>
</gene>